<dbReference type="GeneID" id="94018430"/>
<name>A0A1Y4Q8E4_9FIRM</name>
<reference evidence="5" key="1">
    <citation type="submission" date="2017-04" db="EMBL/GenBank/DDBJ databases">
        <title>Function of individual gut microbiota members based on whole genome sequencing of pure cultures obtained from chicken caecum.</title>
        <authorList>
            <person name="Medvecky M."/>
            <person name="Cejkova D."/>
            <person name="Polansky O."/>
            <person name="Karasova D."/>
            <person name="Kubasova T."/>
            <person name="Cizek A."/>
            <person name="Rychlik I."/>
        </authorList>
    </citation>
    <scope>NUCLEOTIDE SEQUENCE [LARGE SCALE GENOMIC DNA]</scope>
    <source>
        <strain evidence="5">An149</strain>
    </source>
</reference>
<organism evidence="4 5">
    <name type="scientific">Thomasclavelia spiroformis</name>
    <dbReference type="NCBI Taxonomy" id="29348"/>
    <lineage>
        <taxon>Bacteria</taxon>
        <taxon>Bacillati</taxon>
        <taxon>Bacillota</taxon>
        <taxon>Erysipelotrichia</taxon>
        <taxon>Erysipelotrichales</taxon>
        <taxon>Coprobacillaceae</taxon>
        <taxon>Thomasclavelia</taxon>
    </lineage>
</organism>
<gene>
    <name evidence="4" type="ORF">B5E91_10370</name>
    <name evidence="3" type="ORF">K8V91_11475</name>
</gene>
<dbReference type="PANTHER" id="PTHR40027:SF1">
    <property type="entry name" value="CELL DIVISION PROTEIN DIVIC"/>
    <property type="match status" value="1"/>
</dbReference>
<keyword evidence="2" id="KW-1133">Transmembrane helix</keyword>
<evidence type="ECO:0000256" key="2">
    <source>
        <dbReference type="SAM" id="Phobius"/>
    </source>
</evidence>
<accession>A0A1Y4Q8E4</accession>
<reference evidence="3" key="4">
    <citation type="submission" date="2021-09" db="EMBL/GenBank/DDBJ databases">
        <authorList>
            <person name="Gilroy R."/>
        </authorList>
    </citation>
    <scope>NUCLEOTIDE SEQUENCE</scope>
    <source>
        <strain evidence="3">CHK193-16274</strain>
    </source>
</reference>
<keyword evidence="1" id="KW-0175">Coiled coil</keyword>
<dbReference type="EMBL" id="DYWV01000391">
    <property type="protein sequence ID" value="HJF41533.1"/>
    <property type="molecule type" value="Genomic_DNA"/>
</dbReference>
<dbReference type="Proteomes" id="UP000196258">
    <property type="component" value="Unassembled WGS sequence"/>
</dbReference>
<feature type="transmembrane region" description="Helical" evidence="2">
    <location>
        <begin position="12"/>
        <end position="31"/>
    </location>
</feature>
<comment type="caution">
    <text evidence="4">The sequence shown here is derived from an EMBL/GenBank/DDBJ whole genome shotgun (WGS) entry which is preliminary data.</text>
</comment>
<evidence type="ECO:0000313" key="3">
    <source>
        <dbReference type="EMBL" id="HJF41533.1"/>
    </source>
</evidence>
<evidence type="ECO:0000256" key="1">
    <source>
        <dbReference type="SAM" id="Coils"/>
    </source>
</evidence>
<dbReference type="AlphaFoldDB" id="A0A1Y4Q8E4"/>
<dbReference type="GO" id="GO:0051301">
    <property type="term" value="P:cell division"/>
    <property type="evidence" value="ECO:0007669"/>
    <property type="project" value="InterPro"/>
</dbReference>
<dbReference type="EMBL" id="NFLB01000012">
    <property type="protein sequence ID" value="OUQ04313.1"/>
    <property type="molecule type" value="Genomic_DNA"/>
</dbReference>
<dbReference type="Proteomes" id="UP000749320">
    <property type="component" value="Unassembled WGS sequence"/>
</dbReference>
<reference evidence="3" key="3">
    <citation type="journal article" date="2021" name="PeerJ">
        <title>Extensive microbial diversity within the chicken gut microbiome revealed by metagenomics and culture.</title>
        <authorList>
            <person name="Gilroy R."/>
            <person name="Ravi A."/>
            <person name="Getino M."/>
            <person name="Pursley I."/>
            <person name="Horton D.L."/>
            <person name="Alikhan N.F."/>
            <person name="Baker D."/>
            <person name="Gharbi K."/>
            <person name="Hall N."/>
            <person name="Watson M."/>
            <person name="Adriaenssens E.M."/>
            <person name="Foster-Nyarko E."/>
            <person name="Jarju S."/>
            <person name="Secka A."/>
            <person name="Antonio M."/>
            <person name="Oren A."/>
            <person name="Chaudhuri R.R."/>
            <person name="La Ragione R."/>
            <person name="Hildebrand F."/>
            <person name="Pallen M.J."/>
        </authorList>
    </citation>
    <scope>NUCLEOTIDE SEQUENCE</scope>
    <source>
        <strain evidence="3">CHK193-16274</strain>
    </source>
</reference>
<feature type="coiled-coil region" evidence="1">
    <location>
        <begin position="33"/>
        <end position="67"/>
    </location>
</feature>
<sequence length="94" mass="11103">MNARLFFKTIKGFLCMIGGCALIFILVNSFMNVYQRKNELADVKKQKETIEEEREMLKNEIELLNDDDYVARYARENYVFTREGEQVSIIPEVK</sequence>
<dbReference type="RefSeq" id="WP_004610150.1">
    <property type="nucleotide sequence ID" value="NZ_CABKNM010000003.1"/>
</dbReference>
<evidence type="ECO:0000313" key="5">
    <source>
        <dbReference type="Proteomes" id="UP000196258"/>
    </source>
</evidence>
<reference evidence="4" key="2">
    <citation type="journal article" date="2018" name="BMC Genomics">
        <title>Whole genome sequencing and function prediction of 133 gut anaerobes isolated from chicken caecum in pure cultures.</title>
        <authorList>
            <person name="Medvecky M."/>
            <person name="Cejkova D."/>
            <person name="Polansky O."/>
            <person name="Karasova D."/>
            <person name="Kubasova T."/>
            <person name="Cizek A."/>
            <person name="Rychlik I."/>
        </authorList>
    </citation>
    <scope>NUCLEOTIDE SEQUENCE</scope>
    <source>
        <strain evidence="4">An149</strain>
    </source>
</reference>
<keyword evidence="2" id="KW-0472">Membrane</keyword>
<dbReference type="Pfam" id="PF04977">
    <property type="entry name" value="DivIC"/>
    <property type="match status" value="1"/>
</dbReference>
<dbReference type="InterPro" id="IPR039076">
    <property type="entry name" value="DivIC"/>
</dbReference>
<dbReference type="PANTHER" id="PTHR40027">
    <property type="entry name" value="CELL DIVISION PROTEIN DIVIC"/>
    <property type="match status" value="1"/>
</dbReference>
<protein>
    <submittedName>
        <fullName evidence="3">Septum formation initiator family protein</fullName>
    </submittedName>
</protein>
<keyword evidence="2" id="KW-0812">Transmembrane</keyword>
<dbReference type="InterPro" id="IPR007060">
    <property type="entry name" value="FtsL/DivIC"/>
</dbReference>
<proteinExistence type="predicted"/>
<evidence type="ECO:0000313" key="4">
    <source>
        <dbReference type="EMBL" id="OUQ04313.1"/>
    </source>
</evidence>